<evidence type="ECO:0000256" key="2">
    <source>
        <dbReference type="ARBA" id="ARBA00022729"/>
    </source>
</evidence>
<dbReference type="Pfam" id="PF02057">
    <property type="entry name" value="Glyco_hydro_59"/>
    <property type="match status" value="1"/>
</dbReference>
<feature type="signal peptide" evidence="4">
    <location>
        <begin position="1"/>
        <end position="30"/>
    </location>
</feature>
<gene>
    <name evidence="6" type="ORF">GCM10010913_38490</name>
</gene>
<dbReference type="InterPro" id="IPR049161">
    <property type="entry name" value="GH59_cat"/>
</dbReference>
<reference evidence="7" key="1">
    <citation type="journal article" date="2019" name="Int. J. Syst. Evol. Microbiol.">
        <title>The Global Catalogue of Microorganisms (GCM) 10K type strain sequencing project: providing services to taxonomists for standard genome sequencing and annotation.</title>
        <authorList>
            <consortium name="The Broad Institute Genomics Platform"/>
            <consortium name="The Broad Institute Genome Sequencing Center for Infectious Disease"/>
            <person name="Wu L."/>
            <person name="Ma J."/>
        </authorList>
    </citation>
    <scope>NUCLEOTIDE SEQUENCE [LARGE SCALE GENOMIC DNA]</scope>
    <source>
        <strain evidence="7">CGMCC 1.15420</strain>
    </source>
</reference>
<organism evidence="6 7">
    <name type="scientific">Paenibacillus aceti</name>
    <dbReference type="NCBI Taxonomy" id="1820010"/>
    <lineage>
        <taxon>Bacteria</taxon>
        <taxon>Bacillati</taxon>
        <taxon>Bacillota</taxon>
        <taxon>Bacilli</taxon>
        <taxon>Bacillales</taxon>
        <taxon>Paenibacillaceae</taxon>
        <taxon>Paenibacillus</taxon>
    </lineage>
</organism>
<sequence>MRTKSLKKRMAVMMSTLLLTLMIVPLNAHAATDVSINWNDVKQEIDGFGVSQAGWSGAIYDLQEPARSQIMDLLFTQDNGIGLSILRGALFAEYNPAPGQFDFTVRPDQVWVMQQAKARGVDKLVASTWSPPAWMKTNNSTTHGGYLKQENYGDYALLMSKFIKEYKQQFDLDLYAVSIANEPNAMTFLTWDSSEWNSTNFQVFLKDYLKQAMIDEGVSSTKVIAGESSWWSEDLIKDSLNDPASAERLDIVGGHNYPIPILNVELPTTPFSTAVSKGKKVWMTEVSKVDSYDPGINSGLKFAKQTHDFMTKAGVNAWLYWTGAIPGDNDEGLINVDKNTSTYKITKRYYTLGNFSKFIKPGYVRIGAPENPKSNVYISAYKDPATDKFTIVAINNGDATAEVNLVPNGFMSGSLTPYTTDDQMNLAQGAAIPSTGGKFQTIIPAKSVVTFVGENGSAPAPQEQTLVDDLDDWSKTFSHTSGLVMDSSNSGYFNGDASRVKRLDGTTESFVYNIPNITSFQAVFYQFSVWDGIAFYVSSDQENWTKLAHASTPGVYTGSKWYQKTYYSVELPPAGTQYLKVELSGSDSWEKQVSQMTINYTL</sequence>
<dbReference type="RefSeq" id="WP_120462182.1">
    <property type="nucleotide sequence ID" value="NZ_BMIW01000035.1"/>
</dbReference>
<evidence type="ECO:0000259" key="5">
    <source>
        <dbReference type="Pfam" id="PF02057"/>
    </source>
</evidence>
<keyword evidence="3" id="KW-0378">Hydrolase</keyword>
<keyword evidence="2 4" id="KW-0732">Signal</keyword>
<dbReference type="SUPFAM" id="SSF51011">
    <property type="entry name" value="Glycosyl hydrolase domain"/>
    <property type="match status" value="1"/>
</dbReference>
<evidence type="ECO:0000256" key="3">
    <source>
        <dbReference type="ARBA" id="ARBA00022801"/>
    </source>
</evidence>
<evidence type="ECO:0000256" key="4">
    <source>
        <dbReference type="SAM" id="SignalP"/>
    </source>
</evidence>
<dbReference type="InterPro" id="IPR001139">
    <property type="entry name" value="Glyco_hydro_30"/>
</dbReference>
<proteinExistence type="inferred from homology"/>
<dbReference type="SUPFAM" id="SSF51445">
    <property type="entry name" value="(Trans)glycosidases"/>
    <property type="match status" value="1"/>
</dbReference>
<evidence type="ECO:0000313" key="6">
    <source>
        <dbReference type="EMBL" id="GGG12996.1"/>
    </source>
</evidence>
<dbReference type="Gene3D" id="3.20.20.80">
    <property type="entry name" value="Glycosidases"/>
    <property type="match status" value="1"/>
</dbReference>
<feature type="chain" id="PRO_5045629333" description="Glycosyl hydrolase family 59 catalytic domain-containing protein" evidence="4">
    <location>
        <begin position="31"/>
        <end position="602"/>
    </location>
</feature>
<keyword evidence="7" id="KW-1185">Reference proteome</keyword>
<dbReference type="Gene3D" id="2.60.40.1180">
    <property type="entry name" value="Golgi alpha-mannosidase II"/>
    <property type="match status" value="1"/>
</dbReference>
<dbReference type="EMBL" id="BMIW01000035">
    <property type="protein sequence ID" value="GGG12996.1"/>
    <property type="molecule type" value="Genomic_DNA"/>
</dbReference>
<dbReference type="InterPro" id="IPR017853">
    <property type="entry name" value="GH"/>
</dbReference>
<feature type="domain" description="Glycosyl hydrolase family 59 catalytic" evidence="5">
    <location>
        <begin position="46"/>
        <end position="321"/>
    </location>
</feature>
<dbReference type="PANTHER" id="PTHR11069:SF38">
    <property type="entry name" value="GLUCURONOXYLANASE XYNC"/>
    <property type="match status" value="1"/>
</dbReference>
<dbReference type="PANTHER" id="PTHR11069">
    <property type="entry name" value="GLUCOSYLCERAMIDASE"/>
    <property type="match status" value="1"/>
</dbReference>
<accession>A0ABQ1W5W3</accession>
<dbReference type="Proteomes" id="UP000608420">
    <property type="component" value="Unassembled WGS sequence"/>
</dbReference>
<dbReference type="InterPro" id="IPR013780">
    <property type="entry name" value="Glyco_hydro_b"/>
</dbReference>
<comment type="caution">
    <text evidence="6">The sequence shown here is derived from an EMBL/GenBank/DDBJ whole genome shotgun (WGS) entry which is preliminary data.</text>
</comment>
<evidence type="ECO:0000313" key="7">
    <source>
        <dbReference type="Proteomes" id="UP000608420"/>
    </source>
</evidence>
<name>A0ABQ1W5W3_9BACL</name>
<evidence type="ECO:0000256" key="1">
    <source>
        <dbReference type="ARBA" id="ARBA00005382"/>
    </source>
</evidence>
<comment type="similarity">
    <text evidence="1">Belongs to the glycosyl hydrolase 30 family.</text>
</comment>
<protein>
    <recommendedName>
        <fullName evidence="5">Glycosyl hydrolase family 59 catalytic domain-containing protein</fullName>
    </recommendedName>
</protein>